<evidence type="ECO:0000256" key="1">
    <source>
        <dbReference type="ARBA" id="ARBA00005417"/>
    </source>
</evidence>
<dbReference type="Proteomes" id="UP001623592">
    <property type="component" value="Unassembled WGS sequence"/>
</dbReference>
<sequence length="314" mass="35102">MTNVLEVTDIYKKLGSSQIIKGISFSVKEGEIFGFLGPNGAGKTTTIKMVVGLLYPDKGTIKINNYNVQTEREKALSCVGAVVENPELYLYLTGRQNLEQVANFYSNITKDDIEKIGELVGLKGRLDDKVKKYSLGMKQRLGLASSLLSKPKLLILDEPTNGLDPSGIIEFRNILKRTAKETNTGIFVSSHILSEIEQLCDTVAFIKNGVIESIEGLNKSNSDKPHVEDFQEFILKTKEKDKCNDSLKNISYISDFKLQDETESPSSFLIKAKGDSIPDIILDLAKEGIRIEEVYKKHQQLEDRYMELVKGVNK</sequence>
<dbReference type="EMBL" id="JBJIAA010000034">
    <property type="protein sequence ID" value="MFL0253326.1"/>
    <property type="molecule type" value="Genomic_DNA"/>
</dbReference>
<comment type="caution">
    <text evidence="6">The sequence shown here is derived from an EMBL/GenBank/DDBJ whole genome shotgun (WGS) entry which is preliminary data.</text>
</comment>
<comment type="similarity">
    <text evidence="1">Belongs to the ABC transporter superfamily.</text>
</comment>
<dbReference type="SUPFAM" id="SSF52540">
    <property type="entry name" value="P-loop containing nucleoside triphosphate hydrolases"/>
    <property type="match status" value="1"/>
</dbReference>
<gene>
    <name evidence="6" type="ORF">ACJDT4_23240</name>
</gene>
<reference evidence="6 7" key="1">
    <citation type="submission" date="2024-11" db="EMBL/GenBank/DDBJ databases">
        <authorList>
            <person name="Heng Y.C."/>
            <person name="Lim A.C.H."/>
            <person name="Lee J.K.Y."/>
            <person name="Kittelmann S."/>
        </authorList>
    </citation>
    <scope>NUCLEOTIDE SEQUENCE [LARGE SCALE GENOMIC DNA]</scope>
    <source>
        <strain evidence="6 7">WILCCON 0114</strain>
    </source>
</reference>
<dbReference type="PANTHER" id="PTHR43335:SF4">
    <property type="entry name" value="ABC TRANSPORTER, ATP-BINDING PROTEIN"/>
    <property type="match status" value="1"/>
</dbReference>
<keyword evidence="7" id="KW-1185">Reference proteome</keyword>
<dbReference type="InterPro" id="IPR017871">
    <property type="entry name" value="ABC_transporter-like_CS"/>
</dbReference>
<keyword evidence="3" id="KW-0547">Nucleotide-binding</keyword>
<organism evidence="6 7">
    <name type="scientific">Clostridium neuense</name>
    <dbReference type="NCBI Taxonomy" id="1728934"/>
    <lineage>
        <taxon>Bacteria</taxon>
        <taxon>Bacillati</taxon>
        <taxon>Bacillota</taxon>
        <taxon>Clostridia</taxon>
        <taxon>Eubacteriales</taxon>
        <taxon>Clostridiaceae</taxon>
        <taxon>Clostridium</taxon>
    </lineage>
</organism>
<evidence type="ECO:0000256" key="2">
    <source>
        <dbReference type="ARBA" id="ARBA00022448"/>
    </source>
</evidence>
<dbReference type="InterPro" id="IPR003593">
    <property type="entry name" value="AAA+_ATPase"/>
</dbReference>
<dbReference type="RefSeq" id="WP_406789994.1">
    <property type="nucleotide sequence ID" value="NZ_JBJIAA010000034.1"/>
</dbReference>
<evidence type="ECO:0000256" key="4">
    <source>
        <dbReference type="ARBA" id="ARBA00022840"/>
    </source>
</evidence>
<dbReference type="PANTHER" id="PTHR43335">
    <property type="entry name" value="ABC TRANSPORTER, ATP-BINDING PROTEIN"/>
    <property type="match status" value="1"/>
</dbReference>
<feature type="domain" description="ABC transporter" evidence="5">
    <location>
        <begin position="5"/>
        <end position="233"/>
    </location>
</feature>
<dbReference type="SMART" id="SM00382">
    <property type="entry name" value="AAA"/>
    <property type="match status" value="1"/>
</dbReference>
<evidence type="ECO:0000256" key="3">
    <source>
        <dbReference type="ARBA" id="ARBA00022741"/>
    </source>
</evidence>
<dbReference type="Pfam" id="PF00005">
    <property type="entry name" value="ABC_tran"/>
    <property type="match status" value="1"/>
</dbReference>
<keyword evidence="2" id="KW-0813">Transport</keyword>
<dbReference type="InterPro" id="IPR003439">
    <property type="entry name" value="ABC_transporter-like_ATP-bd"/>
</dbReference>
<dbReference type="PROSITE" id="PS00211">
    <property type="entry name" value="ABC_TRANSPORTER_1"/>
    <property type="match status" value="1"/>
</dbReference>
<proteinExistence type="inferred from homology"/>
<dbReference type="PROSITE" id="PS50893">
    <property type="entry name" value="ABC_TRANSPORTER_2"/>
    <property type="match status" value="1"/>
</dbReference>
<accession>A0ABW8TL97</accession>
<evidence type="ECO:0000313" key="6">
    <source>
        <dbReference type="EMBL" id="MFL0253326.1"/>
    </source>
</evidence>
<protein>
    <submittedName>
        <fullName evidence="6">ABC transporter ATP-binding protein</fullName>
    </submittedName>
</protein>
<dbReference type="GO" id="GO:0005524">
    <property type="term" value="F:ATP binding"/>
    <property type="evidence" value="ECO:0007669"/>
    <property type="project" value="UniProtKB-KW"/>
</dbReference>
<evidence type="ECO:0000313" key="7">
    <source>
        <dbReference type="Proteomes" id="UP001623592"/>
    </source>
</evidence>
<keyword evidence="4 6" id="KW-0067">ATP-binding</keyword>
<dbReference type="Gene3D" id="3.40.50.300">
    <property type="entry name" value="P-loop containing nucleotide triphosphate hydrolases"/>
    <property type="match status" value="1"/>
</dbReference>
<name>A0ABW8TL97_9CLOT</name>
<dbReference type="InterPro" id="IPR027417">
    <property type="entry name" value="P-loop_NTPase"/>
</dbReference>
<evidence type="ECO:0000259" key="5">
    <source>
        <dbReference type="PROSITE" id="PS50893"/>
    </source>
</evidence>